<dbReference type="InterPro" id="IPR050263">
    <property type="entry name" value="Bact_Fimbrial_Adh_Pro"/>
</dbReference>
<gene>
    <name evidence="5" type="ORF">Bxe_C1150</name>
</gene>
<evidence type="ECO:0000313" key="6">
    <source>
        <dbReference type="Proteomes" id="UP000001817"/>
    </source>
</evidence>
<dbReference type="GO" id="GO:0043709">
    <property type="term" value="P:cell adhesion involved in single-species biofilm formation"/>
    <property type="evidence" value="ECO:0007669"/>
    <property type="project" value="TreeGrafter"/>
</dbReference>
<dbReference type="InterPro" id="IPR000259">
    <property type="entry name" value="Adhesion_dom_fimbrial"/>
</dbReference>
<evidence type="ECO:0000256" key="3">
    <source>
        <dbReference type="ARBA" id="ARBA00023263"/>
    </source>
</evidence>
<dbReference type="EMBL" id="CP000272">
    <property type="protein sequence ID" value="ABE37015.1"/>
    <property type="molecule type" value="Genomic_DNA"/>
</dbReference>
<dbReference type="Gene3D" id="2.60.40.1090">
    <property type="entry name" value="Fimbrial-type adhesion domain"/>
    <property type="match status" value="1"/>
</dbReference>
<sequence length="380" mass="39566">MEANEPGRRGRSKPGAVARMRTLWRLGTRVLICVVSGLVAMPNAFAETKPVICSPVAGLPATVTLPNSLGLSPNTPINTVVWRQSFTISGECGKDSGGTYPQTPRVGFLLVGHTSSTAGGGAQKLQLWNGSGLELFVTINGNQYSNATDYALDLGVDVPNIYGSKNVTFSAQVDIELVKTGEMTVGPNNLTSSAIPVLFLATIMPNYGAPYPVTVVSNFLKINGLNSIKLLPQTCEAASPNTTVDLGKVTLGENGFGNSVNSTSVGRSFTIDMNCYTNGTPASYKLALTLDPAGLSVPGQNGVLALDGTSTASGAGIQILDGAGINPVTFGNLQMVGQFGVDIRPPTSFSVPLYARFIQTGQTVSPGRARAQAAFTISYP</sequence>
<dbReference type="STRING" id="266265.Bxe_C1150"/>
<protein>
    <submittedName>
        <fullName evidence="5">Fimbrial protein</fullName>
    </submittedName>
</protein>
<dbReference type="KEGG" id="bxb:DR64_8652"/>
<keyword evidence="3" id="KW-0281">Fimbrium</keyword>
<evidence type="ECO:0000313" key="5">
    <source>
        <dbReference type="EMBL" id="ABE37015.1"/>
    </source>
</evidence>
<reference evidence="5 6" key="1">
    <citation type="journal article" date="2006" name="Proc. Natl. Acad. Sci. U.S.A.">
        <title>Burkholderia xenovorans LB400 harbors a multi-replicon, 9.73-Mbp genome shaped for versatility.</title>
        <authorList>
            <person name="Chain P.S."/>
            <person name="Denef V.J."/>
            <person name="Konstantinidis K.T."/>
            <person name="Vergez L.M."/>
            <person name="Agullo L."/>
            <person name="Reyes V.L."/>
            <person name="Hauser L."/>
            <person name="Cordova M."/>
            <person name="Gomez L."/>
            <person name="Gonzalez M."/>
            <person name="Land M."/>
            <person name="Lao V."/>
            <person name="Larimer F."/>
            <person name="LiPuma J.J."/>
            <person name="Mahenthiralingam E."/>
            <person name="Malfatti S.A."/>
            <person name="Marx C.J."/>
            <person name="Parnell J.J."/>
            <person name="Ramette A."/>
            <person name="Richardson P."/>
            <person name="Seeger M."/>
            <person name="Smith D."/>
            <person name="Spilker T."/>
            <person name="Sul W.J."/>
            <person name="Tsoi T.V."/>
            <person name="Ulrich L.E."/>
            <person name="Zhulin I.B."/>
            <person name="Tiedje J.M."/>
        </authorList>
    </citation>
    <scope>NUCLEOTIDE SEQUENCE [LARGE SCALE GENOMIC DNA]</scope>
    <source>
        <strain evidence="5 6">LB400</strain>
    </source>
</reference>
<dbReference type="Proteomes" id="UP000001817">
    <property type="component" value="Chromosome 3"/>
</dbReference>
<name>Q13FX4_PARXL</name>
<dbReference type="Pfam" id="PF00419">
    <property type="entry name" value="Fimbrial"/>
    <property type="match status" value="1"/>
</dbReference>
<evidence type="ECO:0000256" key="2">
    <source>
        <dbReference type="ARBA" id="ARBA00006671"/>
    </source>
</evidence>
<comment type="similarity">
    <text evidence="2">Belongs to the fimbrial protein family.</text>
</comment>
<dbReference type="RefSeq" id="WP_011494262.1">
    <property type="nucleotide sequence ID" value="NC_007953.1"/>
</dbReference>
<organism evidence="5 6">
    <name type="scientific">Paraburkholderia xenovorans (strain LB400)</name>
    <dbReference type="NCBI Taxonomy" id="266265"/>
    <lineage>
        <taxon>Bacteria</taxon>
        <taxon>Pseudomonadati</taxon>
        <taxon>Pseudomonadota</taxon>
        <taxon>Betaproteobacteria</taxon>
        <taxon>Burkholderiales</taxon>
        <taxon>Burkholderiaceae</taxon>
        <taxon>Paraburkholderia</taxon>
    </lineage>
</organism>
<keyword evidence="6" id="KW-1185">Reference proteome</keyword>
<dbReference type="SUPFAM" id="SSF49401">
    <property type="entry name" value="Bacterial adhesins"/>
    <property type="match status" value="1"/>
</dbReference>
<dbReference type="InterPro" id="IPR008966">
    <property type="entry name" value="Adhesion_dom_sf"/>
</dbReference>
<dbReference type="GO" id="GO:0009289">
    <property type="term" value="C:pilus"/>
    <property type="evidence" value="ECO:0007669"/>
    <property type="project" value="UniProtKB-SubCell"/>
</dbReference>
<dbReference type="AlphaFoldDB" id="Q13FX4"/>
<accession>Q13FX4</accession>
<dbReference type="eggNOG" id="COG3539">
    <property type="taxonomic scope" value="Bacteria"/>
</dbReference>
<proteinExistence type="inferred from homology"/>
<feature type="domain" description="Fimbrial-type adhesion" evidence="4">
    <location>
        <begin position="231"/>
        <end position="379"/>
    </location>
</feature>
<dbReference type="PANTHER" id="PTHR33420:SF14">
    <property type="entry name" value="TYPE 1 FIMBRIN D-MANNOSE SPECIFIC ADHESIN"/>
    <property type="match status" value="1"/>
</dbReference>
<dbReference type="KEGG" id="bxe:Bxe_C1150"/>
<dbReference type="PANTHER" id="PTHR33420">
    <property type="entry name" value="FIMBRIAL SUBUNIT ELFA-RELATED"/>
    <property type="match status" value="1"/>
</dbReference>
<evidence type="ECO:0000256" key="1">
    <source>
        <dbReference type="ARBA" id="ARBA00004561"/>
    </source>
</evidence>
<evidence type="ECO:0000259" key="4">
    <source>
        <dbReference type="Pfam" id="PF00419"/>
    </source>
</evidence>
<dbReference type="InterPro" id="IPR036937">
    <property type="entry name" value="Adhesion_dom_fimbrial_sf"/>
</dbReference>
<comment type="subcellular location">
    <subcellularLocation>
        <location evidence="1">Fimbrium</location>
    </subcellularLocation>
</comment>